<protein>
    <recommendedName>
        <fullName evidence="3">NmrA-like domain-containing protein</fullName>
    </recommendedName>
</protein>
<dbReference type="PANTHER" id="PTHR42748:SF7">
    <property type="entry name" value="NMRA LIKE REDOX SENSOR 1-RELATED"/>
    <property type="match status" value="1"/>
</dbReference>
<dbReference type="InterPro" id="IPR051164">
    <property type="entry name" value="NmrA-like_oxidored"/>
</dbReference>
<dbReference type="Gene3D" id="3.40.50.720">
    <property type="entry name" value="NAD(P)-binding Rossmann-like Domain"/>
    <property type="match status" value="1"/>
</dbReference>
<accession>A0A250VVE8</accession>
<dbReference type="AlphaFoldDB" id="A0A250VVE8"/>
<dbReference type="Proteomes" id="UP000217446">
    <property type="component" value="Unassembled WGS sequence"/>
</dbReference>
<evidence type="ECO:0000256" key="2">
    <source>
        <dbReference type="ARBA" id="ARBA00022857"/>
    </source>
</evidence>
<evidence type="ECO:0000259" key="3">
    <source>
        <dbReference type="Pfam" id="PF05368"/>
    </source>
</evidence>
<dbReference type="STRING" id="1963.AQJ27_46840"/>
<evidence type="ECO:0000313" key="4">
    <source>
        <dbReference type="EMBL" id="GAX58248.1"/>
    </source>
</evidence>
<comment type="similarity">
    <text evidence="1">Belongs to the NmrA-type oxidoreductase family.</text>
</comment>
<dbReference type="SUPFAM" id="SSF51735">
    <property type="entry name" value="NAD(P)-binding Rossmann-fold domains"/>
    <property type="match status" value="1"/>
</dbReference>
<keyword evidence="2" id="KW-0521">NADP</keyword>
<sequence length="299" mass="32486">MNTHEKTVLVTGSTGNQGGATARHLLAAGWRVRALVRDETAPAAAALAAAGAEVVRGDLDDRASLDVAIRGIYGVYSVQSANTNEIPQGKNVADAAKAAGVQHLVYSSVGGLQSQNRFYMERGWGPIDKWQIEQHIHDLGVPATILRPAGFMEDFISPARFFQNGALTVPWHDDLVMQLIAIDDIGALAALVFAKADTYLGQAMEITGDRLTAPQIAAALSTAAGRPIPHTQVPLDILWEHDPEVAKVFTWANETYYDSDLEPLRKTHPRLMDFGTWLERSGRTRLMAQLDALQERPGT</sequence>
<evidence type="ECO:0000313" key="5">
    <source>
        <dbReference type="Proteomes" id="UP000217446"/>
    </source>
</evidence>
<comment type="caution">
    <text evidence="4">The sequence shown here is derived from an EMBL/GenBank/DDBJ whole genome shotgun (WGS) entry which is preliminary data.</text>
</comment>
<dbReference type="RefSeq" id="WP_067384038.1">
    <property type="nucleotide sequence ID" value="NZ_BDQI01000048.1"/>
</dbReference>
<organism evidence="4 5">
    <name type="scientific">Streptomyces olivochromogenes</name>
    <dbReference type="NCBI Taxonomy" id="1963"/>
    <lineage>
        <taxon>Bacteria</taxon>
        <taxon>Bacillati</taxon>
        <taxon>Actinomycetota</taxon>
        <taxon>Actinomycetes</taxon>
        <taxon>Kitasatosporales</taxon>
        <taxon>Streptomycetaceae</taxon>
        <taxon>Streptomyces</taxon>
    </lineage>
</organism>
<dbReference type="PANTHER" id="PTHR42748">
    <property type="entry name" value="NITROGEN METABOLITE REPRESSION PROTEIN NMRA FAMILY MEMBER"/>
    <property type="match status" value="1"/>
</dbReference>
<dbReference type="Gene3D" id="3.90.25.10">
    <property type="entry name" value="UDP-galactose 4-epimerase, domain 1"/>
    <property type="match status" value="1"/>
</dbReference>
<reference evidence="5" key="1">
    <citation type="submission" date="2017-05" db="EMBL/GenBank/DDBJ databases">
        <title>Streptomyces olivochromogenes NBRC 3561 whole genome shotgun sequence.</title>
        <authorList>
            <person name="Dohra H."/>
            <person name="Kodani S."/>
        </authorList>
    </citation>
    <scope>NUCLEOTIDE SEQUENCE [LARGE SCALE GENOMIC DNA]</scope>
    <source>
        <strain evidence="5">NBRC 3561</strain>
    </source>
</reference>
<gene>
    <name evidence="4" type="ORF">SO3561_09819</name>
</gene>
<name>A0A250VVE8_STROL</name>
<feature type="domain" description="NmrA-like" evidence="3">
    <location>
        <begin position="5"/>
        <end position="264"/>
    </location>
</feature>
<evidence type="ECO:0000256" key="1">
    <source>
        <dbReference type="ARBA" id="ARBA00006328"/>
    </source>
</evidence>
<dbReference type="Pfam" id="PF05368">
    <property type="entry name" value="NmrA"/>
    <property type="match status" value="1"/>
</dbReference>
<dbReference type="CDD" id="cd05251">
    <property type="entry name" value="NmrA_like_SDR_a"/>
    <property type="match status" value="1"/>
</dbReference>
<dbReference type="InterPro" id="IPR008030">
    <property type="entry name" value="NmrA-like"/>
</dbReference>
<dbReference type="InterPro" id="IPR036291">
    <property type="entry name" value="NAD(P)-bd_dom_sf"/>
</dbReference>
<dbReference type="EMBL" id="BDQI01000048">
    <property type="protein sequence ID" value="GAX58248.1"/>
    <property type="molecule type" value="Genomic_DNA"/>
</dbReference>
<keyword evidence="5" id="KW-1185">Reference proteome</keyword>
<proteinExistence type="inferred from homology"/>